<protein>
    <recommendedName>
        <fullName evidence="2">DUF1985 domain-containing protein</fullName>
    </recommendedName>
</protein>
<reference evidence="4" key="1">
    <citation type="journal article" date="2016" name="Proc. Natl. Acad. Sci. U.S.A.">
        <title>Chromosome-level assembly of Arabidopsis thaliana Ler reveals the extent of translocation and inversion polymorphisms.</title>
        <authorList>
            <person name="Zapata L."/>
            <person name="Ding J."/>
            <person name="Willing E.M."/>
            <person name="Hartwig B."/>
            <person name="Bezdan D."/>
            <person name="Jiao W.B."/>
            <person name="Patel V."/>
            <person name="Velikkakam James G."/>
            <person name="Koornneef M."/>
            <person name="Ossowski S."/>
            <person name="Schneeberger K."/>
        </authorList>
    </citation>
    <scope>NUCLEOTIDE SEQUENCE [LARGE SCALE GENOMIC DNA]</scope>
    <source>
        <strain evidence="4">cv. Landsberg erecta</strain>
    </source>
</reference>
<comment type="caution">
    <text evidence="3">The sequence shown here is derived from an EMBL/GenBank/DDBJ whole genome shotgun (WGS) entry which is preliminary data.</text>
</comment>
<feature type="compositionally biased region" description="Basic and acidic residues" evidence="1">
    <location>
        <begin position="285"/>
        <end position="305"/>
    </location>
</feature>
<dbReference type="ExpressionAtlas" id="A0A178VVY7">
    <property type="expression patterns" value="baseline and differential"/>
</dbReference>
<dbReference type="Proteomes" id="UP000078284">
    <property type="component" value="Chromosome 2"/>
</dbReference>
<evidence type="ECO:0000256" key="1">
    <source>
        <dbReference type="SAM" id="MobiDB-lite"/>
    </source>
</evidence>
<evidence type="ECO:0000313" key="4">
    <source>
        <dbReference type="Proteomes" id="UP000078284"/>
    </source>
</evidence>
<evidence type="ECO:0000259" key="2">
    <source>
        <dbReference type="Pfam" id="PF09331"/>
    </source>
</evidence>
<dbReference type="AlphaFoldDB" id="A0A178VVY7"/>
<dbReference type="PANTHER" id="PTHR48449:SF1">
    <property type="entry name" value="DUF1985 DOMAIN-CONTAINING PROTEIN"/>
    <property type="match status" value="1"/>
</dbReference>
<accession>A0A178VVY7</accession>
<proteinExistence type="predicted"/>
<dbReference type="Pfam" id="PF09331">
    <property type="entry name" value="DUF1985"/>
    <property type="match status" value="1"/>
</dbReference>
<evidence type="ECO:0000313" key="3">
    <source>
        <dbReference type="EMBL" id="OAP10004.1"/>
    </source>
</evidence>
<gene>
    <name evidence="3" type="ordered locus">AXX17_At2g07430</name>
</gene>
<name>A0A178VVY7_ARATH</name>
<feature type="domain" description="DUF1985" evidence="2">
    <location>
        <begin position="37"/>
        <end position="150"/>
    </location>
</feature>
<dbReference type="InterPro" id="IPR015410">
    <property type="entry name" value="DUF1985"/>
</dbReference>
<sequence length="499" mass="56010">MLKENKKKWFRTNKQFKHIWHMDRHSKNKVHGMLMLLMRTASTEKKRVCWFMVNDVPIRYSLREHALITGLDFHQFELDFKTRNFGSFDFVEKVYGTQVVNVKDVEDMLKSMEDECDGHQLRVAVLLFLCAIVKKFPSGRNTFEDTMEKIVHLMKKRLDGKVGIEYLFPGFIIPLKVLAFECIPEMSKQFQKNVIGAKDGSGEEALLLDIVGPFDDEATMDPIADAWNEPVEQMEETQQNVPPIEEMKEESELLLPSLLKRIVKTAVADAMQDVYLRLDKLERDAETSKTKEKDREEEATGEKTDGNTGFGGGDFRGDCDTGFDGGDYRGAAETGFDGGGETGFFISNIGETSGEKAVGESGHGALKKDDDVVETKPGFGNTVNEILRTDDVLGVVEKSVDDELRSGVKKSVDGELRSGDESSCLEKSVINNEPTSENKTGGEKRVHFFFEGSGFEKSSDDKSDEMACGDEVVGRKRNMRTKNYNKLCVATEKVSEAIN</sequence>
<dbReference type="PANTHER" id="PTHR48449">
    <property type="entry name" value="DUF1985 DOMAIN-CONTAINING PROTEIN"/>
    <property type="match status" value="1"/>
</dbReference>
<dbReference type="EMBL" id="LUHQ01000002">
    <property type="protein sequence ID" value="OAP10004.1"/>
    <property type="molecule type" value="Genomic_DNA"/>
</dbReference>
<feature type="region of interest" description="Disordered" evidence="1">
    <location>
        <begin position="285"/>
        <end position="317"/>
    </location>
</feature>
<organism evidence="3 4">
    <name type="scientific">Arabidopsis thaliana</name>
    <name type="common">Mouse-ear cress</name>
    <dbReference type="NCBI Taxonomy" id="3702"/>
    <lineage>
        <taxon>Eukaryota</taxon>
        <taxon>Viridiplantae</taxon>
        <taxon>Streptophyta</taxon>
        <taxon>Embryophyta</taxon>
        <taxon>Tracheophyta</taxon>
        <taxon>Spermatophyta</taxon>
        <taxon>Magnoliopsida</taxon>
        <taxon>eudicotyledons</taxon>
        <taxon>Gunneridae</taxon>
        <taxon>Pentapetalae</taxon>
        <taxon>rosids</taxon>
        <taxon>malvids</taxon>
        <taxon>Brassicales</taxon>
        <taxon>Brassicaceae</taxon>
        <taxon>Camelineae</taxon>
        <taxon>Arabidopsis</taxon>
    </lineage>
</organism>